<comment type="similarity">
    <text evidence="1">Belongs to the Gfa family.</text>
</comment>
<dbReference type="PANTHER" id="PTHR33337:SF40">
    <property type="entry name" value="CENP-V_GFA DOMAIN-CONTAINING PROTEIN-RELATED"/>
    <property type="match status" value="1"/>
</dbReference>
<evidence type="ECO:0000256" key="3">
    <source>
        <dbReference type="ARBA" id="ARBA00022833"/>
    </source>
</evidence>
<keyword evidence="4" id="KW-0456">Lyase</keyword>
<sequence length="138" mass="15170">MTDSSPRASGQCHCGAIRYSMPTAVEHHALCNCQDCRRHSGAPLVGWALVGQDELDVSGTPKIYESSENGRRHFCGDCGTGLFYTNEAIFPGKIDVQSATLDDPDLIPPGAQIQTAERIGWMERLNDLPAFERYPPFE</sequence>
<protein>
    <submittedName>
        <fullName evidence="6">Aldehyde-activating protein</fullName>
    </submittedName>
</protein>
<dbReference type="PANTHER" id="PTHR33337">
    <property type="entry name" value="GFA DOMAIN-CONTAINING PROTEIN"/>
    <property type="match status" value="1"/>
</dbReference>
<dbReference type="AlphaFoldDB" id="A0A246JGU0"/>
<dbReference type="GO" id="GO:0016846">
    <property type="term" value="F:carbon-sulfur lyase activity"/>
    <property type="evidence" value="ECO:0007669"/>
    <property type="project" value="InterPro"/>
</dbReference>
<proteinExistence type="inferred from homology"/>
<accession>A0A246JGU0</accession>
<dbReference type="EMBL" id="NISJ01000014">
    <property type="protein sequence ID" value="OWQ91748.1"/>
    <property type="molecule type" value="Genomic_DNA"/>
</dbReference>
<dbReference type="Proteomes" id="UP000197097">
    <property type="component" value="Unassembled WGS sequence"/>
</dbReference>
<name>A0A246JGU0_9SPHN</name>
<dbReference type="RefSeq" id="WP_088474219.1">
    <property type="nucleotide sequence ID" value="NZ_NISJ01000014.1"/>
</dbReference>
<dbReference type="GO" id="GO:0046872">
    <property type="term" value="F:metal ion binding"/>
    <property type="evidence" value="ECO:0007669"/>
    <property type="project" value="UniProtKB-KW"/>
</dbReference>
<reference evidence="6 7" key="1">
    <citation type="journal article" date="2002" name="Int. J. Syst. Evol. Microbiol.">
        <title>Sphingopyxis witflariensis sp. nov., isolated from activated sludge.</title>
        <authorList>
            <person name="Kampfer P."/>
            <person name="Witzenberger R."/>
            <person name="Denner E.B."/>
            <person name="Busse H.J."/>
            <person name="Neef A."/>
        </authorList>
    </citation>
    <scope>NUCLEOTIDE SEQUENCE [LARGE SCALE GENOMIC DNA]</scope>
    <source>
        <strain evidence="6 7">DSM 14551</strain>
    </source>
</reference>
<keyword evidence="2" id="KW-0479">Metal-binding</keyword>
<evidence type="ECO:0000313" key="7">
    <source>
        <dbReference type="Proteomes" id="UP000197097"/>
    </source>
</evidence>
<dbReference type="Pfam" id="PF04828">
    <property type="entry name" value="GFA"/>
    <property type="match status" value="1"/>
</dbReference>
<comment type="caution">
    <text evidence="6">The sequence shown here is derived from an EMBL/GenBank/DDBJ whole genome shotgun (WGS) entry which is preliminary data.</text>
</comment>
<dbReference type="InterPro" id="IPR011057">
    <property type="entry name" value="Mss4-like_sf"/>
</dbReference>
<gene>
    <name evidence="6" type="ORF">CDQ91_18620</name>
</gene>
<evidence type="ECO:0000256" key="4">
    <source>
        <dbReference type="ARBA" id="ARBA00023239"/>
    </source>
</evidence>
<dbReference type="SUPFAM" id="SSF51316">
    <property type="entry name" value="Mss4-like"/>
    <property type="match status" value="1"/>
</dbReference>
<dbReference type="OrthoDB" id="7186766at2"/>
<evidence type="ECO:0000313" key="6">
    <source>
        <dbReference type="EMBL" id="OWQ91748.1"/>
    </source>
</evidence>
<evidence type="ECO:0000259" key="5">
    <source>
        <dbReference type="PROSITE" id="PS51891"/>
    </source>
</evidence>
<dbReference type="Gene3D" id="3.90.1590.10">
    <property type="entry name" value="glutathione-dependent formaldehyde- activating enzyme (gfa)"/>
    <property type="match status" value="1"/>
</dbReference>
<keyword evidence="3" id="KW-0862">Zinc</keyword>
<evidence type="ECO:0000256" key="1">
    <source>
        <dbReference type="ARBA" id="ARBA00005495"/>
    </source>
</evidence>
<feature type="domain" description="CENP-V/GFA" evidence="5">
    <location>
        <begin position="8"/>
        <end position="122"/>
    </location>
</feature>
<keyword evidence="7" id="KW-1185">Reference proteome</keyword>
<evidence type="ECO:0000256" key="2">
    <source>
        <dbReference type="ARBA" id="ARBA00022723"/>
    </source>
</evidence>
<organism evidence="6 7">
    <name type="scientific">Sphingopyxis witflariensis</name>
    <dbReference type="NCBI Taxonomy" id="173675"/>
    <lineage>
        <taxon>Bacteria</taxon>
        <taxon>Pseudomonadati</taxon>
        <taxon>Pseudomonadota</taxon>
        <taxon>Alphaproteobacteria</taxon>
        <taxon>Sphingomonadales</taxon>
        <taxon>Sphingomonadaceae</taxon>
        <taxon>Sphingopyxis</taxon>
    </lineage>
</organism>
<dbReference type="PROSITE" id="PS51891">
    <property type="entry name" value="CENP_V_GFA"/>
    <property type="match status" value="1"/>
</dbReference>
<dbReference type="InterPro" id="IPR006913">
    <property type="entry name" value="CENP-V/GFA"/>
</dbReference>